<dbReference type="SUPFAM" id="SSF48264">
    <property type="entry name" value="Cytochrome P450"/>
    <property type="match status" value="1"/>
</dbReference>
<evidence type="ECO:0000256" key="2">
    <source>
        <dbReference type="ARBA" id="ARBA00005179"/>
    </source>
</evidence>
<dbReference type="InterPro" id="IPR002401">
    <property type="entry name" value="Cyt_P450_E_grp-I"/>
</dbReference>
<keyword evidence="6 10" id="KW-0560">Oxidoreductase</keyword>
<dbReference type="CDD" id="cd11065">
    <property type="entry name" value="CYP64-like"/>
    <property type="match status" value="1"/>
</dbReference>
<protein>
    <submittedName>
        <fullName evidence="11">Cytochrome P450</fullName>
    </submittedName>
</protein>
<keyword evidence="7 9" id="KW-0408">Iron</keyword>
<keyword evidence="4 9" id="KW-0349">Heme</keyword>
<dbReference type="PRINTS" id="PR00463">
    <property type="entry name" value="EP450I"/>
</dbReference>
<dbReference type="PANTHER" id="PTHR46300:SF7">
    <property type="entry name" value="P450, PUTATIVE (EUROFUNG)-RELATED"/>
    <property type="match status" value="1"/>
</dbReference>
<dbReference type="OMA" id="DTFHVIY"/>
<dbReference type="InterPro" id="IPR017972">
    <property type="entry name" value="Cyt_P450_CS"/>
</dbReference>
<evidence type="ECO:0000256" key="4">
    <source>
        <dbReference type="ARBA" id="ARBA00022617"/>
    </source>
</evidence>
<dbReference type="Pfam" id="PF00067">
    <property type="entry name" value="p450"/>
    <property type="match status" value="1"/>
</dbReference>
<evidence type="ECO:0000256" key="9">
    <source>
        <dbReference type="PIRSR" id="PIRSR602401-1"/>
    </source>
</evidence>
<dbReference type="GO" id="GO:0020037">
    <property type="term" value="F:heme binding"/>
    <property type="evidence" value="ECO:0007669"/>
    <property type="project" value="InterPro"/>
</dbReference>
<dbReference type="EMBL" id="JH711576">
    <property type="protein sequence ID" value="EIW82879.1"/>
    <property type="molecule type" value="Genomic_DNA"/>
</dbReference>
<dbReference type="PROSITE" id="PS00086">
    <property type="entry name" value="CYTOCHROME_P450"/>
    <property type="match status" value="1"/>
</dbReference>
<gene>
    <name evidence="11" type="ORF">CONPUDRAFT_121106</name>
</gene>
<keyword evidence="5 9" id="KW-0479">Metal-binding</keyword>
<dbReference type="PANTHER" id="PTHR46300">
    <property type="entry name" value="P450, PUTATIVE (EUROFUNG)-RELATED-RELATED"/>
    <property type="match status" value="1"/>
</dbReference>
<name>A0A5M3MUR5_CONPW</name>
<evidence type="ECO:0000256" key="7">
    <source>
        <dbReference type="ARBA" id="ARBA00023004"/>
    </source>
</evidence>
<evidence type="ECO:0000256" key="10">
    <source>
        <dbReference type="RuleBase" id="RU000461"/>
    </source>
</evidence>
<dbReference type="GO" id="GO:0016705">
    <property type="term" value="F:oxidoreductase activity, acting on paired donors, with incorporation or reduction of molecular oxygen"/>
    <property type="evidence" value="ECO:0007669"/>
    <property type="project" value="InterPro"/>
</dbReference>
<feature type="binding site" description="axial binding residue" evidence="9">
    <location>
        <position position="448"/>
    </location>
    <ligand>
        <name>heme</name>
        <dbReference type="ChEBI" id="CHEBI:30413"/>
    </ligand>
    <ligandPart>
        <name>Fe</name>
        <dbReference type="ChEBI" id="CHEBI:18248"/>
    </ligandPart>
</feature>
<dbReference type="Gene3D" id="1.10.630.10">
    <property type="entry name" value="Cytochrome P450"/>
    <property type="match status" value="1"/>
</dbReference>
<sequence>MLNGVVFAMSVGLLLAVGLRRITIFKKHTRQLPYPPGPSPLPFVGNLFDIDNKQPWITYTNWAEEYGEIVHAQVLGQHYVIINSARAARGLLEQNSANYSDRPYRNLRLAHHRFAMNVNTAMLPYGPTWRLHRKLFHQTLRAEMVSNYSALCSNKVCELVAHMTKDNADTQLSDHLKNFTASVILAVTYGYKALPVDDPFVARLQRLSMTLTNVLSPERAALLAAFPFAGRIPMWLPGGGFKRSALICREMILGARDVLFGSAERELSSGSREHFVVSDFLSGQSPDHVSRDEQALDEAMRDAAVTVYISGADSMSATLSIFILAMILYPDVQKRAQEEIDQIVGRDKLPTSSHRKDLPYLEAVMRETLRWHTAVPLGLPHITTENDTFEGYRIPKGALVIANAWAMNKNVADSSTFDPMRHFLSNGEIDPENTFISSPTFGFGRRVCPGRFFADEAIWIAMATMLAMLRFEKTRDYAGREIEVNPKFTSGVTIHPEPFHCKIVKRCPERFSGFDISA</sequence>
<reference evidence="12" key="1">
    <citation type="journal article" date="2012" name="Science">
        <title>The Paleozoic origin of enzymatic lignin decomposition reconstructed from 31 fungal genomes.</title>
        <authorList>
            <person name="Floudas D."/>
            <person name="Binder M."/>
            <person name="Riley R."/>
            <person name="Barry K."/>
            <person name="Blanchette R.A."/>
            <person name="Henrissat B."/>
            <person name="Martinez A.T."/>
            <person name="Otillar R."/>
            <person name="Spatafora J.W."/>
            <person name="Yadav J.S."/>
            <person name="Aerts A."/>
            <person name="Benoit I."/>
            <person name="Boyd A."/>
            <person name="Carlson A."/>
            <person name="Copeland A."/>
            <person name="Coutinho P.M."/>
            <person name="de Vries R.P."/>
            <person name="Ferreira P."/>
            <person name="Findley K."/>
            <person name="Foster B."/>
            <person name="Gaskell J."/>
            <person name="Glotzer D."/>
            <person name="Gorecki P."/>
            <person name="Heitman J."/>
            <person name="Hesse C."/>
            <person name="Hori C."/>
            <person name="Igarashi K."/>
            <person name="Jurgens J.A."/>
            <person name="Kallen N."/>
            <person name="Kersten P."/>
            <person name="Kohler A."/>
            <person name="Kuees U."/>
            <person name="Kumar T.K.A."/>
            <person name="Kuo A."/>
            <person name="LaButti K."/>
            <person name="Larrondo L.F."/>
            <person name="Lindquist E."/>
            <person name="Ling A."/>
            <person name="Lombard V."/>
            <person name="Lucas S."/>
            <person name="Lundell T."/>
            <person name="Martin R."/>
            <person name="McLaughlin D.J."/>
            <person name="Morgenstern I."/>
            <person name="Morin E."/>
            <person name="Murat C."/>
            <person name="Nagy L.G."/>
            <person name="Nolan M."/>
            <person name="Ohm R.A."/>
            <person name="Patyshakuliyeva A."/>
            <person name="Rokas A."/>
            <person name="Ruiz-Duenas F.J."/>
            <person name="Sabat G."/>
            <person name="Salamov A."/>
            <person name="Samejima M."/>
            <person name="Schmutz J."/>
            <person name="Slot J.C."/>
            <person name="St John F."/>
            <person name="Stenlid J."/>
            <person name="Sun H."/>
            <person name="Sun S."/>
            <person name="Syed K."/>
            <person name="Tsang A."/>
            <person name="Wiebenga A."/>
            <person name="Young D."/>
            <person name="Pisabarro A."/>
            <person name="Eastwood D.C."/>
            <person name="Martin F."/>
            <person name="Cullen D."/>
            <person name="Grigoriev I.V."/>
            <person name="Hibbett D.S."/>
        </authorList>
    </citation>
    <scope>NUCLEOTIDE SEQUENCE [LARGE SCALE GENOMIC DNA]</scope>
    <source>
        <strain evidence="12">RWD-64-598 SS2</strain>
    </source>
</reference>
<evidence type="ECO:0000313" key="11">
    <source>
        <dbReference type="EMBL" id="EIW82879.1"/>
    </source>
</evidence>
<dbReference type="RefSeq" id="XP_007766817.1">
    <property type="nucleotide sequence ID" value="XM_007768627.1"/>
</dbReference>
<keyword evidence="8 10" id="KW-0503">Monooxygenase</keyword>
<dbReference type="GeneID" id="19199593"/>
<proteinExistence type="inferred from homology"/>
<evidence type="ECO:0000256" key="6">
    <source>
        <dbReference type="ARBA" id="ARBA00023002"/>
    </source>
</evidence>
<evidence type="ECO:0000256" key="5">
    <source>
        <dbReference type="ARBA" id="ARBA00022723"/>
    </source>
</evidence>
<comment type="pathway">
    <text evidence="2">Secondary metabolite biosynthesis.</text>
</comment>
<evidence type="ECO:0000256" key="8">
    <source>
        <dbReference type="ARBA" id="ARBA00023033"/>
    </source>
</evidence>
<evidence type="ECO:0000256" key="1">
    <source>
        <dbReference type="ARBA" id="ARBA00001971"/>
    </source>
</evidence>
<keyword evidence="12" id="KW-1185">Reference proteome</keyword>
<evidence type="ECO:0000256" key="3">
    <source>
        <dbReference type="ARBA" id="ARBA00010617"/>
    </source>
</evidence>
<dbReference type="Proteomes" id="UP000053558">
    <property type="component" value="Unassembled WGS sequence"/>
</dbReference>
<dbReference type="OrthoDB" id="2789670at2759"/>
<comment type="caution">
    <text evidence="11">The sequence shown here is derived from an EMBL/GenBank/DDBJ whole genome shotgun (WGS) entry which is preliminary data.</text>
</comment>
<dbReference type="AlphaFoldDB" id="A0A5M3MUR5"/>
<organism evidence="11 12">
    <name type="scientific">Coniophora puteana (strain RWD-64-598)</name>
    <name type="common">Brown rot fungus</name>
    <dbReference type="NCBI Taxonomy" id="741705"/>
    <lineage>
        <taxon>Eukaryota</taxon>
        <taxon>Fungi</taxon>
        <taxon>Dikarya</taxon>
        <taxon>Basidiomycota</taxon>
        <taxon>Agaricomycotina</taxon>
        <taxon>Agaricomycetes</taxon>
        <taxon>Agaricomycetidae</taxon>
        <taxon>Boletales</taxon>
        <taxon>Coniophorineae</taxon>
        <taxon>Coniophoraceae</taxon>
        <taxon>Coniophora</taxon>
    </lineage>
</organism>
<dbReference type="InterPro" id="IPR050364">
    <property type="entry name" value="Cytochrome_P450_fung"/>
</dbReference>
<evidence type="ECO:0000313" key="12">
    <source>
        <dbReference type="Proteomes" id="UP000053558"/>
    </source>
</evidence>
<comment type="cofactor">
    <cofactor evidence="1 9">
        <name>heme</name>
        <dbReference type="ChEBI" id="CHEBI:30413"/>
    </cofactor>
</comment>
<dbReference type="KEGG" id="cput:CONPUDRAFT_121106"/>
<dbReference type="GO" id="GO:0005506">
    <property type="term" value="F:iron ion binding"/>
    <property type="evidence" value="ECO:0007669"/>
    <property type="project" value="InterPro"/>
</dbReference>
<accession>A0A5M3MUR5</accession>
<dbReference type="InterPro" id="IPR036396">
    <property type="entry name" value="Cyt_P450_sf"/>
</dbReference>
<dbReference type="GO" id="GO:0004497">
    <property type="term" value="F:monooxygenase activity"/>
    <property type="evidence" value="ECO:0007669"/>
    <property type="project" value="UniProtKB-KW"/>
</dbReference>
<dbReference type="InterPro" id="IPR001128">
    <property type="entry name" value="Cyt_P450"/>
</dbReference>
<comment type="similarity">
    <text evidence="3 10">Belongs to the cytochrome P450 family.</text>
</comment>